<keyword evidence="2" id="KW-1185">Reference proteome</keyword>
<proteinExistence type="predicted"/>
<reference evidence="1 2" key="1">
    <citation type="submission" date="2008-07" db="EMBL/GenBank/DDBJ databases">
        <authorList>
            <person name="Tandeau de Marsac N."/>
            <person name="Ferriera S."/>
            <person name="Johnson J."/>
            <person name="Kravitz S."/>
            <person name="Beeson K."/>
            <person name="Sutton G."/>
            <person name="Rogers Y.-H."/>
            <person name="Friedman R."/>
            <person name="Frazier M."/>
            <person name="Venter J.C."/>
        </authorList>
    </citation>
    <scope>NUCLEOTIDE SEQUENCE [LARGE SCALE GENOMIC DNA]</scope>
    <source>
        <strain evidence="1 2">PCC 7420</strain>
    </source>
</reference>
<dbReference type="EMBL" id="DS989842">
    <property type="protein sequence ID" value="EDX77978.1"/>
    <property type="molecule type" value="Genomic_DNA"/>
</dbReference>
<accession>B4VIR7</accession>
<evidence type="ECO:0000313" key="1">
    <source>
        <dbReference type="EMBL" id="EDX77978.1"/>
    </source>
</evidence>
<dbReference type="eggNOG" id="COG2886">
    <property type="taxonomic scope" value="Bacteria"/>
</dbReference>
<organism evidence="1 2">
    <name type="scientific">Coleofasciculus chthonoplastes PCC 7420</name>
    <dbReference type="NCBI Taxonomy" id="118168"/>
    <lineage>
        <taxon>Bacteria</taxon>
        <taxon>Bacillati</taxon>
        <taxon>Cyanobacteriota</taxon>
        <taxon>Cyanophyceae</taxon>
        <taxon>Coleofasciculales</taxon>
        <taxon>Coleofasciculaceae</taxon>
        <taxon>Coleofasciculus</taxon>
    </lineage>
</organism>
<dbReference type="InterPro" id="IPR005368">
    <property type="entry name" value="UPF0175"/>
</dbReference>
<gene>
    <name evidence="1" type="ORF">MC7420_7716</name>
</gene>
<dbReference type="HOGENOM" id="CLU_154570_0_1_3"/>
<sequence>MSEVETQPTLTTIININSNKPDSQALFNMQISLEIPDDIGSRLTAKWHNLPQRSLEIMAAQAYKSGILTAGEVRRMLNLPSRLAVDEFLKREGAYLHYTEADLEQDLQAVAKVIQTNDHCL</sequence>
<dbReference type="Pfam" id="PF03683">
    <property type="entry name" value="UPF0175"/>
    <property type="match status" value="1"/>
</dbReference>
<dbReference type="AlphaFoldDB" id="B4VIR7"/>
<name>B4VIR7_9CYAN</name>
<dbReference type="Proteomes" id="UP000003835">
    <property type="component" value="Unassembled WGS sequence"/>
</dbReference>
<protein>
    <submittedName>
        <fullName evidence="1">Uncharacterized protein</fullName>
    </submittedName>
</protein>
<evidence type="ECO:0000313" key="2">
    <source>
        <dbReference type="Proteomes" id="UP000003835"/>
    </source>
</evidence>